<dbReference type="Gene3D" id="1.10.1060.10">
    <property type="entry name" value="Alpha-helical ferredoxin"/>
    <property type="match status" value="1"/>
</dbReference>
<keyword evidence="4" id="KW-0249">Electron transport</keyword>
<dbReference type="SUPFAM" id="SSF46548">
    <property type="entry name" value="alpha-helical ferredoxin"/>
    <property type="match status" value="1"/>
</dbReference>
<keyword evidence="2" id="KW-0004">4Fe-4S</keyword>
<keyword evidence="1" id="KW-0813">Transport</keyword>
<name>A0A7C1J7S9_9THEO</name>
<evidence type="ECO:0000259" key="8">
    <source>
        <dbReference type="Pfam" id="PF13183"/>
    </source>
</evidence>
<feature type="domain" description="4Fe-4S ferredoxin-type" evidence="8">
    <location>
        <begin position="57"/>
        <end position="132"/>
    </location>
</feature>
<dbReference type="InterPro" id="IPR017896">
    <property type="entry name" value="4Fe4S_Fe-S-bd"/>
</dbReference>
<organism evidence="9">
    <name type="scientific">Ammonifex degensii</name>
    <dbReference type="NCBI Taxonomy" id="42838"/>
    <lineage>
        <taxon>Bacteria</taxon>
        <taxon>Bacillati</taxon>
        <taxon>Bacillota</taxon>
        <taxon>Clostridia</taxon>
        <taxon>Thermoanaerobacterales</taxon>
        <taxon>Thermoanaerobacteraceae</taxon>
        <taxon>Ammonifex</taxon>
    </lineage>
</organism>
<evidence type="ECO:0000256" key="2">
    <source>
        <dbReference type="ARBA" id="ARBA00022485"/>
    </source>
</evidence>
<evidence type="ECO:0000313" key="9">
    <source>
        <dbReference type="EMBL" id="HDW51234.1"/>
    </source>
</evidence>
<feature type="domain" description="Cysteine-rich" evidence="7">
    <location>
        <begin position="333"/>
        <end position="419"/>
    </location>
</feature>
<dbReference type="InterPro" id="IPR004017">
    <property type="entry name" value="Cys_rich_dom"/>
</dbReference>
<sequence>MAQVAEKVAVERGVKKERQVIRDAGLDEGIKNLTPEKIQDVVKKVLGPQPERFKMYIQKCMHCGLCGEACHWYLSHDRDPSYGPVGKVKQTLWEILKADGKVSPEFIKKCARTALLECNRCRRCSQYCPFGVDIAGLMVVVGRICGLLGVTPEYVQDTRNSHAAYMNQMWVKQDEWIDTLEWMEEEAQSVVKNARIPLDKEGAEIMYSVIAPEPKVHPHLIRNMAQIMTVAGYDWTMPSFDGWDNSNMAMMVGDSEISGRIVKTHYEAALRLKVKRIVMGECGHAFRGTADIGLRWLGWKQPPVPLIHAVLFYYELLKTGRIKVAKKFKDPLTVHDPCNIARHYSLGKALRAVLKEMCEDFRDVSPGCEYNYCCNGGGGVINSGPLWKKSRVEGNRVKAEQLRATGAKFVIAPCHNCNPAIQDICDYYELGMKSMYISELMVETMEIPPGLRA</sequence>
<dbReference type="GO" id="GO:0051539">
    <property type="term" value="F:4 iron, 4 sulfur cluster binding"/>
    <property type="evidence" value="ECO:0007669"/>
    <property type="project" value="UniProtKB-KW"/>
</dbReference>
<dbReference type="PANTHER" id="PTHR43551:SF1">
    <property type="entry name" value="HETERODISULFIDE REDUCTASE"/>
    <property type="match status" value="1"/>
</dbReference>
<accession>A0A7C1J7S9</accession>
<keyword evidence="6" id="KW-0411">Iron-sulfur</keyword>
<evidence type="ECO:0000259" key="7">
    <source>
        <dbReference type="Pfam" id="PF02754"/>
    </source>
</evidence>
<protein>
    <submittedName>
        <fullName evidence="9">(Fe-S)-binding protein</fullName>
    </submittedName>
</protein>
<reference evidence="9" key="1">
    <citation type="journal article" date="2020" name="mSystems">
        <title>Genome- and Community-Level Interaction Insights into Carbon Utilization and Element Cycling Functions of Hydrothermarchaeota in Hydrothermal Sediment.</title>
        <authorList>
            <person name="Zhou Z."/>
            <person name="Liu Y."/>
            <person name="Xu W."/>
            <person name="Pan J."/>
            <person name="Luo Z.H."/>
            <person name="Li M."/>
        </authorList>
    </citation>
    <scope>NUCLEOTIDE SEQUENCE [LARGE SCALE GENOMIC DNA]</scope>
    <source>
        <strain evidence="9">SpSt-301</strain>
    </source>
</reference>
<comment type="caution">
    <text evidence="9">The sequence shown here is derived from an EMBL/GenBank/DDBJ whole genome shotgun (WGS) entry which is preliminary data.</text>
</comment>
<evidence type="ECO:0000256" key="4">
    <source>
        <dbReference type="ARBA" id="ARBA00022982"/>
    </source>
</evidence>
<dbReference type="GO" id="GO:0016491">
    <property type="term" value="F:oxidoreductase activity"/>
    <property type="evidence" value="ECO:0007669"/>
    <property type="project" value="UniProtKB-ARBA"/>
</dbReference>
<dbReference type="InterPro" id="IPR009051">
    <property type="entry name" value="Helical_ferredxn"/>
</dbReference>
<dbReference type="InterPro" id="IPR017900">
    <property type="entry name" value="4Fe4S_Fe_S_CS"/>
</dbReference>
<gene>
    <name evidence="9" type="ORF">ENQ35_00560</name>
</gene>
<keyword evidence="3" id="KW-0479">Metal-binding</keyword>
<dbReference type="Pfam" id="PF13183">
    <property type="entry name" value="Fer4_8"/>
    <property type="match status" value="1"/>
</dbReference>
<dbReference type="PROSITE" id="PS00198">
    <property type="entry name" value="4FE4S_FER_1"/>
    <property type="match status" value="1"/>
</dbReference>
<evidence type="ECO:0000256" key="5">
    <source>
        <dbReference type="ARBA" id="ARBA00023004"/>
    </source>
</evidence>
<dbReference type="PANTHER" id="PTHR43551">
    <property type="entry name" value="FUMARATE REDUCTASE IRON-SULFUR SUBUNIT"/>
    <property type="match status" value="1"/>
</dbReference>
<dbReference type="Pfam" id="PF02754">
    <property type="entry name" value="CCG"/>
    <property type="match status" value="1"/>
</dbReference>
<proteinExistence type="predicted"/>
<dbReference type="EMBL" id="DSMV01000041">
    <property type="protein sequence ID" value="HDW51234.1"/>
    <property type="molecule type" value="Genomic_DNA"/>
</dbReference>
<evidence type="ECO:0000256" key="6">
    <source>
        <dbReference type="ARBA" id="ARBA00023014"/>
    </source>
</evidence>
<evidence type="ECO:0000256" key="3">
    <source>
        <dbReference type="ARBA" id="ARBA00022723"/>
    </source>
</evidence>
<dbReference type="AlphaFoldDB" id="A0A7C1J7S9"/>
<keyword evidence="5" id="KW-0408">Iron</keyword>
<dbReference type="GO" id="GO:0046872">
    <property type="term" value="F:metal ion binding"/>
    <property type="evidence" value="ECO:0007669"/>
    <property type="project" value="UniProtKB-KW"/>
</dbReference>
<evidence type="ECO:0000256" key="1">
    <source>
        <dbReference type="ARBA" id="ARBA00022448"/>
    </source>
</evidence>